<evidence type="ECO:0000256" key="2">
    <source>
        <dbReference type="ARBA" id="ARBA00023315"/>
    </source>
</evidence>
<keyword evidence="1" id="KW-0808">Transferase</keyword>
<dbReference type="SUPFAM" id="SSF55729">
    <property type="entry name" value="Acyl-CoA N-acyltransferases (Nat)"/>
    <property type="match status" value="1"/>
</dbReference>
<evidence type="ECO:0000313" key="5">
    <source>
        <dbReference type="EMBL" id="VVM16153.1"/>
    </source>
</evidence>
<organism evidence="5">
    <name type="scientific">Pseudomonas fluorescens</name>
    <dbReference type="NCBI Taxonomy" id="294"/>
    <lineage>
        <taxon>Bacteria</taxon>
        <taxon>Pseudomonadati</taxon>
        <taxon>Pseudomonadota</taxon>
        <taxon>Gammaproteobacteria</taxon>
        <taxon>Pseudomonadales</taxon>
        <taxon>Pseudomonadaceae</taxon>
        <taxon>Pseudomonas</taxon>
    </lineage>
</organism>
<evidence type="ECO:0000259" key="4">
    <source>
        <dbReference type="PROSITE" id="PS51462"/>
    </source>
</evidence>
<dbReference type="InterPro" id="IPR059176">
    <property type="entry name" value="UDP-X_N"/>
</dbReference>
<dbReference type="InterPro" id="IPR015797">
    <property type="entry name" value="NUDIX_hydrolase-like_dom_sf"/>
</dbReference>
<dbReference type="PANTHER" id="PTHR43877:SF2">
    <property type="entry name" value="AMINOALKYLPHOSPHONATE N-ACETYLTRANSFERASE-RELATED"/>
    <property type="match status" value="1"/>
</dbReference>
<dbReference type="Pfam" id="PF12535">
    <property type="entry name" value="Nudix_N"/>
    <property type="match status" value="1"/>
</dbReference>
<dbReference type="InterPro" id="IPR016181">
    <property type="entry name" value="Acyl_CoA_acyltransferase"/>
</dbReference>
<dbReference type="PANTHER" id="PTHR43877">
    <property type="entry name" value="AMINOALKYLPHOSPHONATE N-ACETYLTRANSFERASE-RELATED-RELATED"/>
    <property type="match status" value="1"/>
</dbReference>
<sequence length="357" mass="40009">MMRPATSHDVAAIEAIVQAAYSPYIERIGRKPGPMLEDYHQQVNIGGVHVLEQAGQLQGFIILRDTDGALLLDNLAVAPHAQGLGFGRLLMDFAEQQALDAGFTAIRLYTNETMTENIGLYTRRGYVETHRAEEHGLRRVYMTKRLRESPMENTWLAQAKRLQALASTGLHFCTDDFERERLEEIAEIAHRMLAQLGNVPLERITGLVTDFAQRYSTPMVDVRGAVIEGDRILLVRELTDGCWALPGGYADIGLSAAENIVKEIREEAGLTVTARALYSVTHKAKGLYRPDIRDFYKLYFLCEPLDRSAPMAGLETTDVGFFRLDDLPPLSRGRTIESDLEAAFAFHRGETTYTLFD</sequence>
<dbReference type="PROSITE" id="PS51186">
    <property type="entry name" value="GNAT"/>
    <property type="match status" value="1"/>
</dbReference>
<keyword evidence="2" id="KW-0012">Acyltransferase</keyword>
<name>A0A5E6W3Q1_PSEFL</name>
<feature type="domain" description="Nudix hydrolase" evidence="4">
    <location>
        <begin position="217"/>
        <end position="344"/>
    </location>
</feature>
<dbReference type="SUPFAM" id="SSF55811">
    <property type="entry name" value="Nudix"/>
    <property type="match status" value="1"/>
</dbReference>
<gene>
    <name evidence="5" type="ORF">PS683_04482</name>
</gene>
<protein>
    <submittedName>
        <fullName evidence="5">Uncharacterized protein</fullName>
    </submittedName>
</protein>
<dbReference type="Gene3D" id="6.10.250.1120">
    <property type="match status" value="1"/>
</dbReference>
<dbReference type="PROSITE" id="PS51462">
    <property type="entry name" value="NUDIX"/>
    <property type="match status" value="1"/>
</dbReference>
<dbReference type="InterPro" id="IPR050832">
    <property type="entry name" value="Bact_Acetyltransf"/>
</dbReference>
<dbReference type="GO" id="GO:0016747">
    <property type="term" value="F:acyltransferase activity, transferring groups other than amino-acyl groups"/>
    <property type="evidence" value="ECO:0007669"/>
    <property type="project" value="InterPro"/>
</dbReference>
<proteinExistence type="predicted"/>
<dbReference type="EMBL" id="LR700649">
    <property type="protein sequence ID" value="VVM16153.1"/>
    <property type="molecule type" value="Genomic_DNA"/>
</dbReference>
<reference evidence="5" key="1">
    <citation type="submission" date="2019-09" db="EMBL/GenBank/DDBJ databases">
        <authorList>
            <person name="Chandra G."/>
            <person name="Truman W A."/>
        </authorList>
    </citation>
    <scope>NUCLEOTIDE SEQUENCE</scope>
    <source>
        <strain evidence="5">PS683</strain>
    </source>
</reference>
<dbReference type="AlphaFoldDB" id="A0A5E6W3Q1"/>
<dbReference type="Gene3D" id="3.40.630.30">
    <property type="match status" value="1"/>
</dbReference>
<dbReference type="Pfam" id="PF00583">
    <property type="entry name" value="Acetyltransf_1"/>
    <property type="match status" value="1"/>
</dbReference>
<dbReference type="CDD" id="cd04301">
    <property type="entry name" value="NAT_SF"/>
    <property type="match status" value="1"/>
</dbReference>
<evidence type="ECO:0000256" key="1">
    <source>
        <dbReference type="ARBA" id="ARBA00022679"/>
    </source>
</evidence>
<dbReference type="Gene3D" id="3.90.79.10">
    <property type="entry name" value="Nucleoside Triphosphate Pyrophosphohydrolase"/>
    <property type="match status" value="1"/>
</dbReference>
<dbReference type="Pfam" id="PF00293">
    <property type="entry name" value="NUDIX"/>
    <property type="match status" value="1"/>
</dbReference>
<dbReference type="InterPro" id="IPR000086">
    <property type="entry name" value="NUDIX_hydrolase_dom"/>
</dbReference>
<accession>A0A5E6W3Q1</accession>
<feature type="domain" description="N-acetyltransferase" evidence="3">
    <location>
        <begin position="1"/>
        <end position="147"/>
    </location>
</feature>
<dbReference type="InterPro" id="IPR000182">
    <property type="entry name" value="GNAT_dom"/>
</dbReference>
<dbReference type="CDD" id="cd04672">
    <property type="entry name" value="NUDIX_CDP-Chase_like"/>
    <property type="match status" value="1"/>
</dbReference>
<evidence type="ECO:0000259" key="3">
    <source>
        <dbReference type="PROSITE" id="PS51186"/>
    </source>
</evidence>